<evidence type="ECO:0000313" key="2">
    <source>
        <dbReference type="Proteomes" id="UP001057402"/>
    </source>
</evidence>
<dbReference type="Proteomes" id="UP001057402">
    <property type="component" value="Chromosome 6"/>
</dbReference>
<gene>
    <name evidence="1" type="ORF">MLD38_023422</name>
</gene>
<reference evidence="2" key="1">
    <citation type="journal article" date="2023" name="Front. Plant Sci.">
        <title>Chromosomal-level genome assembly of Melastoma candidum provides insights into trichome evolution.</title>
        <authorList>
            <person name="Zhong Y."/>
            <person name="Wu W."/>
            <person name="Sun C."/>
            <person name="Zou P."/>
            <person name="Liu Y."/>
            <person name="Dai S."/>
            <person name="Zhou R."/>
        </authorList>
    </citation>
    <scope>NUCLEOTIDE SEQUENCE [LARGE SCALE GENOMIC DNA]</scope>
</reference>
<dbReference type="EMBL" id="CM042885">
    <property type="protein sequence ID" value="KAI4367714.1"/>
    <property type="molecule type" value="Genomic_DNA"/>
</dbReference>
<comment type="caution">
    <text evidence="1">The sequence shown here is derived from an EMBL/GenBank/DDBJ whole genome shotgun (WGS) entry which is preliminary data.</text>
</comment>
<keyword evidence="2" id="KW-1185">Reference proteome</keyword>
<evidence type="ECO:0000313" key="1">
    <source>
        <dbReference type="EMBL" id="KAI4367714.1"/>
    </source>
</evidence>
<accession>A0ACB9QRG6</accession>
<organism evidence="1 2">
    <name type="scientific">Melastoma candidum</name>
    <dbReference type="NCBI Taxonomy" id="119954"/>
    <lineage>
        <taxon>Eukaryota</taxon>
        <taxon>Viridiplantae</taxon>
        <taxon>Streptophyta</taxon>
        <taxon>Embryophyta</taxon>
        <taxon>Tracheophyta</taxon>
        <taxon>Spermatophyta</taxon>
        <taxon>Magnoliopsida</taxon>
        <taxon>eudicotyledons</taxon>
        <taxon>Gunneridae</taxon>
        <taxon>Pentapetalae</taxon>
        <taxon>rosids</taxon>
        <taxon>malvids</taxon>
        <taxon>Myrtales</taxon>
        <taxon>Melastomataceae</taxon>
        <taxon>Melastomatoideae</taxon>
        <taxon>Melastomateae</taxon>
        <taxon>Melastoma</taxon>
    </lineage>
</organism>
<sequence>MGVACSGCLQPAKCIHGLIVKHGQLANVIVGTALLSAYARCQDCRSSYRVFSELRSPGLISYNAMISSFVLNDCFDQAFLLFNKSRNSGLLPDVMTTVSLVRASTNLLERKLCESVHGLSIKVGLLSDASVSNSLLSAYSSFGDANHARRLFEKMKCKDVISWSTMMSLYIQFGDALEVLKLFNIMRSEDLSFDDGVIINLISAFALLADFSKGRQVHAQVIVSGYCSDVLVMNSVISMYSRCGHLDHSRGVFDRMAEKSVVSWSAMISGCAQNGCPKEAVSLWTKAKQEVGISLDFVALMGVLAASAKLGALELCQQLHGHTFRAGYSHRTTVLNGLISAYSKCGSMGLSVAVFREMSCHRDVVSWNAVLSGYALNGSGEEAIRLYEEMREQGVEPDNATYLIVLNACSHAALVECGLMIFRKMTNESGITPNEHHFGCLVDLFARAGLLRDASCLANNLCGTASPEMWKPLLSGCVAHGDVELAELASAKLVELGAEGSERVVLLSNAYSSQGRYQEAQELRWTVDEKGMRKNPGISSVLGTSLR</sequence>
<proteinExistence type="predicted"/>
<name>A0ACB9QRG6_9MYRT</name>
<protein>
    <submittedName>
        <fullName evidence="1">Uncharacterized protein</fullName>
    </submittedName>
</protein>